<dbReference type="Gene3D" id="3.30.56.30">
    <property type="entry name" value="Signal recognition particle, SRP19-like subunit"/>
    <property type="match status" value="1"/>
</dbReference>
<dbReference type="HAMAP" id="MF_00305">
    <property type="entry name" value="SRP19"/>
    <property type="match status" value="1"/>
</dbReference>
<dbReference type="SUPFAM" id="SSF69695">
    <property type="entry name" value="SRP19"/>
    <property type="match status" value="1"/>
</dbReference>
<organism evidence="6 7">
    <name type="scientific">Candidatus Syntropharchaeum caldarium</name>
    <dbReference type="NCBI Taxonomy" id="1838285"/>
    <lineage>
        <taxon>Archaea</taxon>
        <taxon>Methanobacteriati</taxon>
        <taxon>Methanobacteriota</taxon>
        <taxon>Stenosarchaea group</taxon>
        <taxon>Methanomicrobia</taxon>
        <taxon>Methanosarcinales</taxon>
        <taxon>ANME-2 cluster</taxon>
        <taxon>Candidatus Syntropharchaeum</taxon>
    </lineage>
</organism>
<sequence>MSKRETVIWPTYLDKKVSRSGGRRIPRKISVKSPKLEEIAKALRKLGIEPMIEKEKAYPRRWWGEKGRILIEKPESKEKLLREVAVKIREMRGV</sequence>
<evidence type="ECO:0000313" key="7">
    <source>
        <dbReference type="Proteomes" id="UP000186940"/>
    </source>
</evidence>
<dbReference type="NCBIfam" id="NF001973">
    <property type="entry name" value="PRK00754.1"/>
    <property type="match status" value="1"/>
</dbReference>
<gene>
    <name evidence="5" type="primary">srp19</name>
    <name evidence="6" type="ORF">SCAL_000731</name>
</gene>
<name>A0A1F2PBM2_9EURY</name>
<evidence type="ECO:0000256" key="3">
    <source>
        <dbReference type="ARBA" id="ARBA00023135"/>
    </source>
</evidence>
<dbReference type="GO" id="GO:0008312">
    <property type="term" value="F:7S RNA binding"/>
    <property type="evidence" value="ECO:0007669"/>
    <property type="project" value="UniProtKB-UniRule"/>
</dbReference>
<dbReference type="EMBL" id="LYOS01000002">
    <property type="protein sequence ID" value="OFV68091.1"/>
    <property type="molecule type" value="Genomic_DNA"/>
</dbReference>
<dbReference type="InterPro" id="IPR002778">
    <property type="entry name" value="Signal_recog_particle_SRP19"/>
</dbReference>
<evidence type="ECO:0000256" key="5">
    <source>
        <dbReference type="HAMAP-Rule" id="MF_00305"/>
    </source>
</evidence>
<proteinExistence type="inferred from homology"/>
<dbReference type="Pfam" id="PF01922">
    <property type="entry name" value="SRP19"/>
    <property type="match status" value="1"/>
</dbReference>
<dbReference type="PANTHER" id="PTHR17453">
    <property type="entry name" value="SIGNAL RECOGNITION PARTICLE 19 KD PROTEIN"/>
    <property type="match status" value="1"/>
</dbReference>
<dbReference type="STRING" id="1838285.SCAL_000731"/>
<evidence type="ECO:0000256" key="4">
    <source>
        <dbReference type="ARBA" id="ARBA00023274"/>
    </source>
</evidence>
<comment type="similarity">
    <text evidence="5">Belongs to the SRP19 family.</text>
</comment>
<keyword evidence="5" id="KW-0694">RNA-binding</keyword>
<protein>
    <recommendedName>
        <fullName evidence="5">Signal recognition particle 19 kDa protein</fullName>
        <shortName evidence="5">SRP19</shortName>
    </recommendedName>
</protein>
<evidence type="ECO:0000256" key="2">
    <source>
        <dbReference type="ARBA" id="ARBA00022490"/>
    </source>
</evidence>
<comment type="function">
    <text evidence="5">Involved in targeting and insertion of nascent membrane proteins into the cytoplasmic membrane. Binds directly to 7S RNA and mediates binding of the 54 kDa subunit of the SRP.</text>
</comment>
<dbReference type="AlphaFoldDB" id="A0A1F2PBM2"/>
<comment type="caution">
    <text evidence="6">The sequence shown here is derived from an EMBL/GenBank/DDBJ whole genome shotgun (WGS) entry which is preliminary data.</text>
</comment>
<comment type="subcellular location">
    <subcellularLocation>
        <location evidence="1 5">Cytoplasm</location>
    </subcellularLocation>
</comment>
<reference evidence="6" key="1">
    <citation type="submission" date="2016-05" db="EMBL/GenBank/DDBJ databases">
        <title>Microbial consortia oxidize butane by reversing methanogenesis.</title>
        <authorList>
            <person name="Laso-Perez R."/>
            <person name="Richter M."/>
            <person name="Wegener G."/>
            <person name="Musat F."/>
        </authorList>
    </citation>
    <scope>NUCLEOTIDE SEQUENCE [LARGE SCALE GENOMIC DNA]</scope>
    <source>
        <strain evidence="6">BOX2</strain>
    </source>
</reference>
<keyword evidence="3 5" id="KW-0733">Signal recognition particle</keyword>
<evidence type="ECO:0000256" key="1">
    <source>
        <dbReference type="ARBA" id="ARBA00004496"/>
    </source>
</evidence>
<dbReference type="GO" id="GO:0048500">
    <property type="term" value="C:signal recognition particle"/>
    <property type="evidence" value="ECO:0007669"/>
    <property type="project" value="UniProtKB-UniRule"/>
</dbReference>
<dbReference type="PANTHER" id="PTHR17453:SF0">
    <property type="entry name" value="SIGNAL RECOGNITION PARTICLE 19 KDA PROTEIN"/>
    <property type="match status" value="1"/>
</dbReference>
<dbReference type="InterPro" id="IPR022938">
    <property type="entry name" value="SRP19_arc-type"/>
</dbReference>
<keyword evidence="7" id="KW-1185">Reference proteome</keyword>
<keyword evidence="2 5" id="KW-0963">Cytoplasm</keyword>
<dbReference type="InterPro" id="IPR036521">
    <property type="entry name" value="SRP19-like_sf"/>
</dbReference>
<keyword evidence="4 5" id="KW-0687">Ribonucleoprotein</keyword>
<dbReference type="GO" id="GO:0006617">
    <property type="term" value="P:SRP-dependent cotranslational protein targeting to membrane, signal sequence recognition"/>
    <property type="evidence" value="ECO:0007669"/>
    <property type="project" value="TreeGrafter"/>
</dbReference>
<evidence type="ECO:0000313" key="6">
    <source>
        <dbReference type="EMBL" id="OFV68091.1"/>
    </source>
</evidence>
<accession>A0A1F2PBM2</accession>
<dbReference type="Proteomes" id="UP000186940">
    <property type="component" value="Unassembled WGS sequence"/>
</dbReference>
<comment type="subunit">
    <text evidence="5">Part of the signal recognition particle protein translocation system, which is composed of SRP and FtsY. Archaeal SRP consists of a 7S RNA molecule of 300 nucleotides and two protein subunits: SRP54 and SRP19.</text>
</comment>